<protein>
    <recommendedName>
        <fullName evidence="3 10">DNA-directed RNA polymerase subunit omega</fullName>
        <shortName evidence="10">RNAP omega subunit</shortName>
        <ecNumber evidence="2 10">2.7.7.6</ecNumber>
    </recommendedName>
    <alternativeName>
        <fullName evidence="10">RNA polymerase omega subunit</fullName>
    </alternativeName>
    <alternativeName>
        <fullName evidence="8 10">Transcriptase subunit omega</fullName>
    </alternativeName>
</protein>
<evidence type="ECO:0000256" key="7">
    <source>
        <dbReference type="ARBA" id="ARBA00023163"/>
    </source>
</evidence>
<keyword evidence="12" id="KW-1185">Reference proteome</keyword>
<evidence type="ECO:0000313" key="12">
    <source>
        <dbReference type="Proteomes" id="UP000032431"/>
    </source>
</evidence>
<dbReference type="Gene3D" id="3.90.940.10">
    <property type="match status" value="1"/>
</dbReference>
<dbReference type="GO" id="GO:0003899">
    <property type="term" value="F:DNA-directed RNA polymerase activity"/>
    <property type="evidence" value="ECO:0007669"/>
    <property type="project" value="UniProtKB-UniRule"/>
</dbReference>
<accession>A0A078KTC1</accession>
<dbReference type="PATRIC" id="fig|29343.3.peg.1365"/>
<dbReference type="SUPFAM" id="SSF63562">
    <property type="entry name" value="RPB6/omega subunit-like"/>
    <property type="match status" value="1"/>
</dbReference>
<evidence type="ECO:0000256" key="4">
    <source>
        <dbReference type="ARBA" id="ARBA00022478"/>
    </source>
</evidence>
<name>A0A078KTC1_9FIRM</name>
<keyword evidence="4 10" id="KW-0240">DNA-directed RNA polymerase</keyword>
<dbReference type="GO" id="GO:0003677">
    <property type="term" value="F:DNA binding"/>
    <property type="evidence" value="ECO:0007669"/>
    <property type="project" value="UniProtKB-UniRule"/>
</dbReference>
<dbReference type="HOGENOM" id="CLU_125406_6_1_9"/>
<gene>
    <name evidence="10" type="primary">rpoZ</name>
    <name evidence="11" type="ORF">CCDG5_1296</name>
</gene>
<dbReference type="EMBL" id="LM995447">
    <property type="protein sequence ID" value="CDZ24410.1"/>
    <property type="molecule type" value="Genomic_DNA"/>
</dbReference>
<evidence type="ECO:0000256" key="10">
    <source>
        <dbReference type="HAMAP-Rule" id="MF_00366"/>
    </source>
</evidence>
<dbReference type="AlphaFoldDB" id="A0A078KTC1"/>
<comment type="catalytic activity">
    <reaction evidence="9 10">
        <text>RNA(n) + a ribonucleoside 5'-triphosphate = RNA(n+1) + diphosphate</text>
        <dbReference type="Rhea" id="RHEA:21248"/>
        <dbReference type="Rhea" id="RHEA-COMP:14527"/>
        <dbReference type="Rhea" id="RHEA-COMP:17342"/>
        <dbReference type="ChEBI" id="CHEBI:33019"/>
        <dbReference type="ChEBI" id="CHEBI:61557"/>
        <dbReference type="ChEBI" id="CHEBI:140395"/>
        <dbReference type="EC" id="2.7.7.6"/>
    </reaction>
</comment>
<evidence type="ECO:0000256" key="8">
    <source>
        <dbReference type="ARBA" id="ARBA00029924"/>
    </source>
</evidence>
<dbReference type="GO" id="GO:0006351">
    <property type="term" value="P:DNA-templated transcription"/>
    <property type="evidence" value="ECO:0007669"/>
    <property type="project" value="UniProtKB-UniRule"/>
</dbReference>
<proteinExistence type="inferred from homology"/>
<keyword evidence="6 10" id="KW-0548">Nucleotidyltransferase</keyword>
<dbReference type="InterPro" id="IPR006110">
    <property type="entry name" value="Pol_omega/Rpo6/RPB6"/>
</dbReference>
<dbReference type="SMART" id="SM01409">
    <property type="entry name" value="RNA_pol_Rpb6"/>
    <property type="match status" value="1"/>
</dbReference>
<keyword evidence="7 10" id="KW-0804">Transcription</keyword>
<dbReference type="GO" id="GO:0000428">
    <property type="term" value="C:DNA-directed RNA polymerase complex"/>
    <property type="evidence" value="ECO:0007669"/>
    <property type="project" value="UniProtKB-KW"/>
</dbReference>
<evidence type="ECO:0000256" key="1">
    <source>
        <dbReference type="ARBA" id="ARBA00006711"/>
    </source>
</evidence>
<dbReference type="NCBIfam" id="TIGR00690">
    <property type="entry name" value="rpoZ"/>
    <property type="match status" value="1"/>
</dbReference>
<evidence type="ECO:0000313" key="11">
    <source>
        <dbReference type="EMBL" id="CDZ24410.1"/>
    </source>
</evidence>
<comment type="similarity">
    <text evidence="1 10">Belongs to the RNA polymerase subunit omega family.</text>
</comment>
<dbReference type="InterPro" id="IPR036161">
    <property type="entry name" value="RPB6/omega-like_sf"/>
</dbReference>
<dbReference type="OrthoDB" id="9815459at2"/>
<organism evidence="11 12">
    <name type="scientific">[Clostridium] cellulosi</name>
    <dbReference type="NCBI Taxonomy" id="29343"/>
    <lineage>
        <taxon>Bacteria</taxon>
        <taxon>Bacillati</taxon>
        <taxon>Bacillota</taxon>
        <taxon>Clostridia</taxon>
        <taxon>Eubacteriales</taxon>
        <taxon>Oscillospiraceae</taxon>
        <taxon>Oscillospiraceae incertae sedis</taxon>
    </lineage>
</organism>
<dbReference type="EC" id="2.7.7.6" evidence="2 10"/>
<reference evidence="12" key="1">
    <citation type="submission" date="2014-07" db="EMBL/GenBank/DDBJ databases">
        <authorList>
            <person name="Wibberg D."/>
        </authorList>
    </citation>
    <scope>NUCLEOTIDE SEQUENCE [LARGE SCALE GENOMIC DNA]</scope>
    <source>
        <strain evidence="12">DG5</strain>
    </source>
</reference>
<dbReference type="Proteomes" id="UP000032431">
    <property type="component" value="Chromosome I"/>
</dbReference>
<dbReference type="STRING" id="29343.CCDG5_1296"/>
<evidence type="ECO:0000256" key="5">
    <source>
        <dbReference type="ARBA" id="ARBA00022679"/>
    </source>
</evidence>
<evidence type="ECO:0000256" key="9">
    <source>
        <dbReference type="ARBA" id="ARBA00048552"/>
    </source>
</evidence>
<dbReference type="KEGG" id="ccel:CCDG5_1296"/>
<dbReference type="InterPro" id="IPR003716">
    <property type="entry name" value="DNA-dir_RNA_pol_omega"/>
</dbReference>
<evidence type="ECO:0000256" key="2">
    <source>
        <dbReference type="ARBA" id="ARBA00012418"/>
    </source>
</evidence>
<evidence type="ECO:0000256" key="6">
    <source>
        <dbReference type="ARBA" id="ARBA00022695"/>
    </source>
</evidence>
<comment type="function">
    <text evidence="10">Promotes RNA polymerase assembly. Latches the N- and C-terminal regions of the beta' subunit thereby facilitating its interaction with the beta and alpha subunits.</text>
</comment>
<dbReference type="HAMAP" id="MF_00366">
    <property type="entry name" value="RNApol_bact_RpoZ"/>
    <property type="match status" value="1"/>
</dbReference>
<keyword evidence="5 10" id="KW-0808">Transferase</keyword>
<comment type="subunit">
    <text evidence="10">The RNAP catalytic core consists of 2 alpha, 1 beta, 1 beta' and 1 omega subunit. When a sigma factor is associated with the core the holoenzyme is formed, which can initiate transcription.</text>
</comment>
<evidence type="ECO:0000256" key="3">
    <source>
        <dbReference type="ARBA" id="ARBA00013725"/>
    </source>
</evidence>
<sequence length="77" mass="8785">MQKLSVEDIVKNNENCYSFVVAIAKRARQISEKANDEGIILDEKPVQTAVKEFVEGKFRIKTEKNNENEPKAESDTQ</sequence>
<dbReference type="Pfam" id="PF01192">
    <property type="entry name" value="RNA_pol_Rpb6"/>
    <property type="match status" value="1"/>
</dbReference>